<organism evidence="2 3">
    <name type="scientific">Monosporascus ibericus</name>
    <dbReference type="NCBI Taxonomy" id="155417"/>
    <lineage>
        <taxon>Eukaryota</taxon>
        <taxon>Fungi</taxon>
        <taxon>Dikarya</taxon>
        <taxon>Ascomycota</taxon>
        <taxon>Pezizomycotina</taxon>
        <taxon>Sordariomycetes</taxon>
        <taxon>Xylariomycetidae</taxon>
        <taxon>Xylariales</taxon>
        <taxon>Xylariales incertae sedis</taxon>
        <taxon>Monosporascus</taxon>
    </lineage>
</organism>
<dbReference type="AlphaFoldDB" id="A0A4Q4SYL0"/>
<name>A0A4Q4SYL0_9PEZI</name>
<comment type="caution">
    <text evidence="2">The sequence shown here is derived from an EMBL/GenBank/DDBJ whole genome shotgun (WGS) entry which is preliminary data.</text>
</comment>
<dbReference type="Gene3D" id="3.40.50.150">
    <property type="entry name" value="Vaccinia Virus protein VP39"/>
    <property type="match status" value="1"/>
</dbReference>
<dbReference type="Pfam" id="PF13489">
    <property type="entry name" value="Methyltransf_23"/>
    <property type="match status" value="1"/>
</dbReference>
<dbReference type="Proteomes" id="UP000293360">
    <property type="component" value="Unassembled WGS sequence"/>
</dbReference>
<evidence type="ECO:0008006" key="4">
    <source>
        <dbReference type="Google" id="ProtNLM"/>
    </source>
</evidence>
<reference evidence="2 3" key="1">
    <citation type="submission" date="2018-06" db="EMBL/GenBank/DDBJ databases">
        <title>Complete Genomes of Monosporascus.</title>
        <authorList>
            <person name="Robinson A.J."/>
            <person name="Natvig D.O."/>
        </authorList>
    </citation>
    <scope>NUCLEOTIDE SEQUENCE [LARGE SCALE GENOMIC DNA]</scope>
    <source>
        <strain evidence="2 3">CBS 110550</strain>
    </source>
</reference>
<dbReference type="InterPro" id="IPR029063">
    <property type="entry name" value="SAM-dependent_MTases_sf"/>
</dbReference>
<dbReference type="PANTHER" id="PTHR43591:SF10">
    <property type="entry name" value="ABC TRANSMEMBRANE TYPE-1 DOMAIN-CONTAINING PROTEIN-RELATED"/>
    <property type="match status" value="1"/>
</dbReference>
<evidence type="ECO:0000256" key="1">
    <source>
        <dbReference type="ARBA" id="ARBA00038158"/>
    </source>
</evidence>
<accession>A0A4Q4SYL0</accession>
<dbReference type="EMBL" id="QJNU01000825">
    <property type="protein sequence ID" value="RYO85107.1"/>
    <property type="molecule type" value="Genomic_DNA"/>
</dbReference>
<dbReference type="CDD" id="cd02440">
    <property type="entry name" value="AdoMet_MTases"/>
    <property type="match status" value="1"/>
</dbReference>
<protein>
    <recommendedName>
        <fullName evidence="4">Methyltransferase domain-containing protein</fullName>
    </recommendedName>
</protein>
<evidence type="ECO:0000313" key="3">
    <source>
        <dbReference type="Proteomes" id="UP000293360"/>
    </source>
</evidence>
<gene>
    <name evidence="2" type="ORF">DL764_009226</name>
</gene>
<dbReference type="OrthoDB" id="2013972at2759"/>
<comment type="similarity">
    <text evidence="1">Belongs to the methyltransferase superfamily. LaeA methyltransferase family.</text>
</comment>
<dbReference type="SUPFAM" id="SSF53335">
    <property type="entry name" value="S-adenosyl-L-methionine-dependent methyltransferases"/>
    <property type="match status" value="1"/>
</dbReference>
<sequence length="348" mass="39229">MSTASGENPATIEAVECSSAPLLPPQIFLLPAGLTRFYPDPALIGADDGDSDVDAERQVSPAVVMIAVCLCLGWAPNDDKHLEAFDVAHQWLTMMLGDKLFIAPIGDNPQRILDIGTGTGIWAIDVADEYPSAEVIGIDISPTQPTWVPPNLRFEIEDAQLDWTFKPESFDFIHIRYMYGAVDDWSKLYRQMYRFLKPGGWFQHLEPDIEMRSEDPNLEIGEDHIFKQWAKVFYDAGDKLNRTFRVTENMESWAHDAGFTGVVHKKFKIPLSPWPMDNNLKQQGMYCRLYLDLSLDGFAIYPIGQVLGWGFEEVQVFVAKMRAATRNPKNLGVAYHHVVYGQKAEASP</sequence>
<proteinExistence type="inferred from homology"/>
<dbReference type="GO" id="GO:0008168">
    <property type="term" value="F:methyltransferase activity"/>
    <property type="evidence" value="ECO:0007669"/>
    <property type="project" value="TreeGrafter"/>
</dbReference>
<dbReference type="PANTHER" id="PTHR43591">
    <property type="entry name" value="METHYLTRANSFERASE"/>
    <property type="match status" value="1"/>
</dbReference>
<keyword evidence="3" id="KW-1185">Reference proteome</keyword>
<evidence type="ECO:0000313" key="2">
    <source>
        <dbReference type="EMBL" id="RYO85107.1"/>
    </source>
</evidence>
<dbReference type="STRING" id="155417.A0A4Q4SYL0"/>